<dbReference type="Pfam" id="PF00496">
    <property type="entry name" value="SBP_bac_5"/>
    <property type="match status" value="1"/>
</dbReference>
<name>A0A4Z1C9U2_9GAMM</name>
<evidence type="ECO:0000256" key="1">
    <source>
        <dbReference type="ARBA" id="ARBA00005695"/>
    </source>
</evidence>
<dbReference type="Gene3D" id="3.10.105.10">
    <property type="entry name" value="Dipeptide-binding Protein, Domain 3"/>
    <property type="match status" value="1"/>
</dbReference>
<evidence type="ECO:0000256" key="3">
    <source>
        <dbReference type="ARBA" id="ARBA00022729"/>
    </source>
</evidence>
<dbReference type="Proteomes" id="UP000298325">
    <property type="component" value="Unassembled WGS sequence"/>
</dbReference>
<protein>
    <submittedName>
        <fullName evidence="8">ABC transporter substrate-binding protein</fullName>
    </submittedName>
</protein>
<accession>A0A4Z1C9U2</accession>
<reference evidence="8 9" key="1">
    <citation type="submission" date="2019-04" db="EMBL/GenBank/DDBJ databases">
        <authorList>
            <person name="Park S."/>
            <person name="Yoon J.-H."/>
        </authorList>
    </citation>
    <scope>NUCLEOTIDE SEQUENCE [LARGE SCALE GENOMIC DNA]</scope>
    <source>
        <strain evidence="8 9">HJM-18</strain>
    </source>
</reference>
<comment type="similarity">
    <text evidence="1">Belongs to the bacterial solute-binding protein 5 family.</text>
</comment>
<dbReference type="GO" id="GO:0043190">
    <property type="term" value="C:ATP-binding cassette (ABC) transporter complex"/>
    <property type="evidence" value="ECO:0007669"/>
    <property type="project" value="InterPro"/>
</dbReference>
<comment type="caution">
    <text evidence="8">The sequence shown here is derived from an EMBL/GenBank/DDBJ whole genome shotgun (WGS) entry which is preliminary data.</text>
</comment>
<dbReference type="GO" id="GO:0015031">
    <property type="term" value="P:protein transport"/>
    <property type="evidence" value="ECO:0007669"/>
    <property type="project" value="UniProtKB-KW"/>
</dbReference>
<dbReference type="GO" id="GO:0015833">
    <property type="term" value="P:peptide transport"/>
    <property type="evidence" value="ECO:0007669"/>
    <property type="project" value="UniProtKB-KW"/>
</dbReference>
<dbReference type="EMBL" id="SRPF01000002">
    <property type="protein sequence ID" value="TGN40206.1"/>
    <property type="molecule type" value="Genomic_DNA"/>
</dbReference>
<evidence type="ECO:0000313" key="9">
    <source>
        <dbReference type="Proteomes" id="UP000298325"/>
    </source>
</evidence>
<dbReference type="AlphaFoldDB" id="A0A4Z1C9U2"/>
<evidence type="ECO:0000256" key="2">
    <source>
        <dbReference type="ARBA" id="ARBA00022448"/>
    </source>
</evidence>
<dbReference type="CDD" id="cd08515">
    <property type="entry name" value="PBP2_NikA_DppA_OppA_like_10"/>
    <property type="match status" value="1"/>
</dbReference>
<dbReference type="PANTHER" id="PTHR30290">
    <property type="entry name" value="PERIPLASMIC BINDING COMPONENT OF ABC TRANSPORTER"/>
    <property type="match status" value="1"/>
</dbReference>
<feature type="signal peptide" evidence="6">
    <location>
        <begin position="1"/>
        <end position="28"/>
    </location>
</feature>
<keyword evidence="5" id="KW-0653">Protein transport</keyword>
<dbReference type="PIRSF" id="PIRSF002741">
    <property type="entry name" value="MppA"/>
    <property type="match status" value="1"/>
</dbReference>
<dbReference type="OrthoDB" id="9801912at2"/>
<evidence type="ECO:0000256" key="6">
    <source>
        <dbReference type="SAM" id="SignalP"/>
    </source>
</evidence>
<dbReference type="InterPro" id="IPR030678">
    <property type="entry name" value="Peptide/Ni-bd"/>
</dbReference>
<dbReference type="InterPro" id="IPR000914">
    <property type="entry name" value="SBP_5_dom"/>
</dbReference>
<keyword evidence="3 6" id="KW-0732">Signal</keyword>
<dbReference type="GO" id="GO:1904680">
    <property type="term" value="F:peptide transmembrane transporter activity"/>
    <property type="evidence" value="ECO:0007669"/>
    <property type="project" value="TreeGrafter"/>
</dbReference>
<dbReference type="GO" id="GO:0030288">
    <property type="term" value="C:outer membrane-bounded periplasmic space"/>
    <property type="evidence" value="ECO:0007669"/>
    <property type="project" value="UniProtKB-ARBA"/>
</dbReference>
<dbReference type="InterPro" id="IPR039424">
    <property type="entry name" value="SBP_5"/>
</dbReference>
<keyword evidence="2" id="KW-0813">Transport</keyword>
<gene>
    <name evidence="8" type="ORF">E5Q11_07930</name>
</gene>
<feature type="chain" id="PRO_5021216008" evidence="6">
    <location>
        <begin position="29"/>
        <end position="517"/>
    </location>
</feature>
<keyword evidence="9" id="KW-1185">Reference proteome</keyword>
<keyword evidence="4" id="KW-0571">Peptide transport</keyword>
<proteinExistence type="inferred from homology"/>
<dbReference type="PANTHER" id="PTHR30290:SF9">
    <property type="entry name" value="OLIGOPEPTIDE-BINDING PROTEIN APPA"/>
    <property type="match status" value="1"/>
</dbReference>
<dbReference type="RefSeq" id="WP_135802867.1">
    <property type="nucleotide sequence ID" value="NZ_SRPF01000002.1"/>
</dbReference>
<sequence length="517" mass="57636">MRTRTPVKSGICLLGALIASLLAVPADAGQEDNSLVVAFAKPLTTVDRLYSIQREGLILSRLTDDGLFYVNPDTLEFEPLAAESYEWVNQTRLEVTVRDDVTFHDGSPMTADDVVYTYEWVLNDDADTSRGPVIQSWLESVEKVGPRTVRFNLRLPYPMALRDMAISIPVRKEGTYDGVEGRQNSAEDRPLNGIGPYRIKSFSAGREIVIERFDNYYQASPKANPAIDTMVFRVIPDQGTQQAELLSGGIDLMMDVPPDVADNISHLPGVRRKEGNDIRIGYITLDAGGYADPDSPFTNRKVRQAINYAINREEITRYLVRGSAEVIDFACHPRQFGCEADGPRYDYDPEKAKKLLAEAGYPDGFSFKLWAYREKIIAEAVVSNLKAIGLDVDLRFVKLNVFAKVRNDKDMGAFFASYGSGGTADASASTGVHFAESSARNYSGDPALADTVLAAERTIDTQERKRLYRQALNRIAEQAYWVPLFSYSQNYLLAPGLEFPVPKDGVPRFWQASWSEQ</sequence>
<dbReference type="Gene3D" id="3.40.190.10">
    <property type="entry name" value="Periplasmic binding protein-like II"/>
    <property type="match status" value="1"/>
</dbReference>
<evidence type="ECO:0000313" key="8">
    <source>
        <dbReference type="EMBL" id="TGN40206.1"/>
    </source>
</evidence>
<feature type="domain" description="Solute-binding protein family 5" evidence="7">
    <location>
        <begin position="76"/>
        <end position="430"/>
    </location>
</feature>
<dbReference type="SUPFAM" id="SSF53850">
    <property type="entry name" value="Periplasmic binding protein-like II"/>
    <property type="match status" value="1"/>
</dbReference>
<organism evidence="8 9">
    <name type="scientific">Marinobacter confluentis</name>
    <dbReference type="NCBI Taxonomy" id="1697557"/>
    <lineage>
        <taxon>Bacteria</taxon>
        <taxon>Pseudomonadati</taxon>
        <taxon>Pseudomonadota</taxon>
        <taxon>Gammaproteobacteria</taxon>
        <taxon>Pseudomonadales</taxon>
        <taxon>Marinobacteraceae</taxon>
        <taxon>Marinobacter</taxon>
    </lineage>
</organism>
<evidence type="ECO:0000259" key="7">
    <source>
        <dbReference type="Pfam" id="PF00496"/>
    </source>
</evidence>
<evidence type="ECO:0000256" key="5">
    <source>
        <dbReference type="ARBA" id="ARBA00022927"/>
    </source>
</evidence>
<evidence type="ECO:0000256" key="4">
    <source>
        <dbReference type="ARBA" id="ARBA00022856"/>
    </source>
</evidence>